<sequence>MPMDDGPVTPALALWTARRVIAQHSAPGRCAQCRDDGCGMLTWARAVTEGQS</sequence>
<organism evidence="1 2">
    <name type="scientific">Micromonospora krabiensis</name>
    <dbReference type="NCBI Taxonomy" id="307121"/>
    <lineage>
        <taxon>Bacteria</taxon>
        <taxon>Bacillati</taxon>
        <taxon>Actinomycetota</taxon>
        <taxon>Actinomycetes</taxon>
        <taxon>Micromonosporales</taxon>
        <taxon>Micromonosporaceae</taxon>
        <taxon>Micromonospora</taxon>
    </lineage>
</organism>
<keyword evidence="2" id="KW-1185">Reference proteome</keyword>
<evidence type="ECO:0000313" key="2">
    <source>
        <dbReference type="Proteomes" id="UP000199393"/>
    </source>
</evidence>
<gene>
    <name evidence="1" type="ORF">GA0070620_5730</name>
</gene>
<evidence type="ECO:0000313" key="1">
    <source>
        <dbReference type="EMBL" id="SBV30137.1"/>
    </source>
</evidence>
<dbReference type="EMBL" id="LT598496">
    <property type="protein sequence ID" value="SBV30137.1"/>
    <property type="molecule type" value="Genomic_DNA"/>
</dbReference>
<accession>A0A1C3NC06</accession>
<protein>
    <submittedName>
        <fullName evidence="1">Uncharacterized protein</fullName>
    </submittedName>
</protein>
<reference evidence="2" key="1">
    <citation type="submission" date="2016-06" db="EMBL/GenBank/DDBJ databases">
        <authorList>
            <person name="Varghese N."/>
        </authorList>
    </citation>
    <scope>NUCLEOTIDE SEQUENCE [LARGE SCALE GENOMIC DNA]</scope>
    <source>
        <strain evidence="2">DSM 45344</strain>
    </source>
</reference>
<dbReference type="STRING" id="307121.GA0070620_5730"/>
<dbReference type="Proteomes" id="UP000199393">
    <property type="component" value="Chromosome I"/>
</dbReference>
<proteinExistence type="predicted"/>
<dbReference type="AlphaFoldDB" id="A0A1C3NC06"/>
<name>A0A1C3NC06_9ACTN</name>